<dbReference type="InterPro" id="IPR057774">
    <property type="entry name" value="D8C_UMOD/GP2/OIT3-like"/>
</dbReference>
<organism evidence="7 8">
    <name type="scientific">Mya arenaria</name>
    <name type="common">Soft-shell clam</name>
    <dbReference type="NCBI Taxonomy" id="6604"/>
    <lineage>
        <taxon>Eukaryota</taxon>
        <taxon>Metazoa</taxon>
        <taxon>Spiralia</taxon>
        <taxon>Lophotrochozoa</taxon>
        <taxon>Mollusca</taxon>
        <taxon>Bivalvia</taxon>
        <taxon>Autobranchia</taxon>
        <taxon>Heteroconchia</taxon>
        <taxon>Euheterodonta</taxon>
        <taxon>Imparidentia</taxon>
        <taxon>Neoheterodontei</taxon>
        <taxon>Myida</taxon>
        <taxon>Myoidea</taxon>
        <taxon>Myidae</taxon>
        <taxon>Mya</taxon>
    </lineage>
</organism>
<gene>
    <name evidence="7" type="ORF">MAR_014365</name>
</gene>
<evidence type="ECO:0000256" key="3">
    <source>
        <dbReference type="SAM" id="MobiDB-lite"/>
    </source>
</evidence>
<feature type="domain" description="VWFD" evidence="6">
    <location>
        <begin position="366"/>
        <end position="676"/>
    </location>
</feature>
<dbReference type="InterPro" id="IPR007110">
    <property type="entry name" value="Ig-like_dom"/>
</dbReference>
<dbReference type="InterPro" id="IPR058727">
    <property type="entry name" value="Helical_Vwde"/>
</dbReference>
<protein>
    <submittedName>
        <fullName evidence="7">VWDE-like protein</fullName>
    </submittedName>
</protein>
<dbReference type="PANTHER" id="PTHR14949:SF54">
    <property type="entry name" value="VWFD DOMAIN-CONTAINING PROTEIN"/>
    <property type="match status" value="1"/>
</dbReference>
<dbReference type="PROSITE" id="PS50835">
    <property type="entry name" value="IG_LIKE"/>
    <property type="match status" value="1"/>
</dbReference>
<evidence type="ECO:0000259" key="6">
    <source>
        <dbReference type="PROSITE" id="PS51233"/>
    </source>
</evidence>
<dbReference type="Pfam" id="PF26129">
    <property type="entry name" value="Vwde"/>
    <property type="match status" value="1"/>
</dbReference>
<evidence type="ECO:0000313" key="8">
    <source>
        <dbReference type="Proteomes" id="UP001164746"/>
    </source>
</evidence>
<dbReference type="PROSITE" id="PS51233">
    <property type="entry name" value="VWFD"/>
    <property type="match status" value="1"/>
</dbReference>
<feature type="domain" description="Ig-like" evidence="5">
    <location>
        <begin position="166"/>
        <end position="262"/>
    </location>
</feature>
<evidence type="ECO:0000256" key="4">
    <source>
        <dbReference type="SAM" id="SignalP"/>
    </source>
</evidence>
<name>A0ABY7GBU3_MYAAR</name>
<evidence type="ECO:0000256" key="2">
    <source>
        <dbReference type="ARBA" id="ARBA00023157"/>
    </source>
</evidence>
<dbReference type="PANTHER" id="PTHR14949">
    <property type="entry name" value="EGF-LIKE-DOMAIN, MULTIPLE 7, 8"/>
    <property type="match status" value="1"/>
</dbReference>
<evidence type="ECO:0000313" key="7">
    <source>
        <dbReference type="EMBL" id="WAR28661.1"/>
    </source>
</evidence>
<keyword evidence="1 4" id="KW-0732">Signal</keyword>
<dbReference type="Pfam" id="PF23283">
    <property type="entry name" value="D8C_UMOD"/>
    <property type="match status" value="1"/>
</dbReference>
<evidence type="ECO:0000259" key="5">
    <source>
        <dbReference type="PROSITE" id="PS50835"/>
    </source>
</evidence>
<accession>A0ABY7GBU3</accession>
<dbReference type="Gene3D" id="2.10.25.10">
    <property type="entry name" value="Laminin"/>
    <property type="match status" value="1"/>
</dbReference>
<keyword evidence="8" id="KW-1185">Reference proteome</keyword>
<dbReference type="PROSITE" id="PS01186">
    <property type="entry name" value="EGF_2"/>
    <property type="match status" value="1"/>
</dbReference>
<feature type="region of interest" description="Disordered" evidence="3">
    <location>
        <begin position="349"/>
        <end position="369"/>
    </location>
</feature>
<dbReference type="InterPro" id="IPR000742">
    <property type="entry name" value="EGF"/>
</dbReference>
<dbReference type="Pfam" id="PF00094">
    <property type="entry name" value="VWD"/>
    <property type="match status" value="1"/>
</dbReference>
<dbReference type="InterPro" id="IPR001846">
    <property type="entry name" value="VWF_type-D"/>
</dbReference>
<feature type="signal peptide" evidence="4">
    <location>
        <begin position="1"/>
        <end position="20"/>
    </location>
</feature>
<dbReference type="InterPro" id="IPR050969">
    <property type="entry name" value="Dev_Signal_Modulators"/>
</dbReference>
<feature type="chain" id="PRO_5045936870" evidence="4">
    <location>
        <begin position="21"/>
        <end position="1140"/>
    </location>
</feature>
<sequence>MKNLFCGCLLLVAFCKGALSLDPCVQNTVLNGQWRHQANVIHNPNIDHVQCDHTLSSGWYVFDQGEMVFGTCVDNYHCGTHVPFWVNGTKPSAADGPVILNACGKYNDDCCFYQTEVAVKNCGNFYAYYLQPTKGCSLAYCVDPVATCTGDRYSKTGHEPCVDAYPKLTHTPFLTKPVVEGTDFKFMCLVPYPLNNNDAILEVTWLADGHPIKTPELLTGSKRDSVLYGEELAGVMNSNITCAVKTSFADYHTGVTSPPSISNSYWAGINLSSEILTLHAGDTNVAVTLTSTLPVVCKTLTSDCKLEFVISTDNENVSPDKCTLTLRPTDWEPSLNHAQTSLVLSPNPSFAPTAGSAHKEGSGKGASCSSIGDPHVMTFDSIRRKYTNLHVGQYVMLKRKKSNFRVDARTFSNGRASFNCGVAMRDGTDVIILDMCWGRMGTTYPKLEIRNRATFSNKTEIVQSGTGNQFVPDSGLSDNCSEWDGEPVCGEINESDTTLRYESEMGDNCSEWEWEPVCGEINESDTTMRYENSGLSDNCSEWDGEPVCGEINESDTTLRYESEMGDNCSEWEWEPVCGEINESKMGDNCSEWDWEPFKFPSGAIVTAKQMKNFLNLAIFVPDTFRGDTDGLCGRFDGNQDNDLKMPNGNVVRFFQNPSQKPYQFIESWKIPAGHSLFEMTSVPQVTSPNYCICSNNKFSCQTTPTTIPFSTQLCPGCHNINNPMTPSSTATMTSAAPITHVTQTKAVTATSTTTTTTTTTTTATTTARTAATTHLPISTTPYAFSYSSPLPPPGMPTISQPDARRVCYSKLNEYSFARECAVRVYNMDLTELVNVCVTDLELTGDPGMAMSSLDAMLSDCQFAALSNASNYGNGTYKPPPELKPCPGDCSGNGDCVHGVCACAPGFEEEDCSIDHRQPPSFTGVAGGGACAINEEECYLPVLVGGNIKPGDTSCYARAMQKGLNGKWTMDTTATENKAEFLSTNHAVCNLPRLELSRGQAMAGFMVSLSNNHGTSSSPERPYYLYNSRCMICHDGNCTIKPDTCVIENTCYDAGDLDLLDNNGACQPLVNNTAWSSDSGASPNAPPSATLNKYTSADVGCFCLFDPSSAECACCQNAGCQCSRAHKHACYDCLHPEMCGQ</sequence>
<dbReference type="Proteomes" id="UP001164746">
    <property type="component" value="Chromosome 15"/>
</dbReference>
<dbReference type="EMBL" id="CP111026">
    <property type="protein sequence ID" value="WAR28661.1"/>
    <property type="molecule type" value="Genomic_DNA"/>
</dbReference>
<reference evidence="7" key="1">
    <citation type="submission" date="2022-11" db="EMBL/GenBank/DDBJ databases">
        <title>Centuries of genome instability and evolution in soft-shell clam transmissible cancer (bioRxiv).</title>
        <authorList>
            <person name="Hart S.F.M."/>
            <person name="Yonemitsu M.A."/>
            <person name="Giersch R.M."/>
            <person name="Beal B.F."/>
            <person name="Arriagada G."/>
            <person name="Davis B.W."/>
            <person name="Ostrander E.A."/>
            <person name="Goff S.P."/>
            <person name="Metzger M.J."/>
        </authorList>
    </citation>
    <scope>NUCLEOTIDE SEQUENCE</scope>
    <source>
        <strain evidence="7">MELC-2E11</strain>
        <tissue evidence="7">Siphon/mantle</tissue>
    </source>
</reference>
<proteinExistence type="predicted"/>
<keyword evidence="2" id="KW-1015">Disulfide bond</keyword>
<evidence type="ECO:0000256" key="1">
    <source>
        <dbReference type="ARBA" id="ARBA00022729"/>
    </source>
</evidence>